<dbReference type="NCBIfam" id="TIGR03934">
    <property type="entry name" value="TQXA_dom"/>
    <property type="match status" value="1"/>
</dbReference>
<dbReference type="InterPro" id="IPR023849">
    <property type="entry name" value="TQXA_dom"/>
</dbReference>
<feature type="chain" id="PRO_5016112450" evidence="3">
    <location>
        <begin position="30"/>
        <end position="476"/>
    </location>
</feature>
<reference evidence="5 6" key="1">
    <citation type="submission" date="2018-03" db="EMBL/GenBank/DDBJ databases">
        <title>Bioinformatic expansion and discovery of thiopeptide antibiotics.</title>
        <authorList>
            <person name="Schwalen C.J."/>
            <person name="Hudson G.A."/>
            <person name="Mitchell D.A."/>
        </authorList>
    </citation>
    <scope>NUCLEOTIDE SEQUENCE [LARGE SCALE GENOMIC DNA]</scope>
    <source>
        <strain evidence="5 6">ATCC 21389</strain>
    </source>
</reference>
<evidence type="ECO:0000259" key="4">
    <source>
        <dbReference type="Pfam" id="PF08341"/>
    </source>
</evidence>
<comment type="caution">
    <text evidence="5">The sequence shown here is derived from an EMBL/GenBank/DDBJ whole genome shotgun (WGS) entry which is preliminary data.</text>
</comment>
<dbReference type="Proteomes" id="UP000248039">
    <property type="component" value="Unassembled WGS sequence"/>
</dbReference>
<sequence>MFQMQRRGTSRIATVMLASSLIVAGGVAAAGVAVADSGTGVTAKFGGLVQDKSGNIKINNSDHEFAAGGLIALNTSDGKTLLTYCIDLKHETRDDATYQETGWASSSLASNPDAGKINWILQHSYPQVSDLSVLAKEAGVAKLDTAQAGAATQAAIWHFSDHVAAVPEDKDAASLTTYLEKNAADVPEPTASLTLSPDTVSGKSGALLGPITVTSSSDSVTASLDAASSAAGVVLTDKAGNVLSDKSGSLTKPAKNGDALYVKAPAGANPGSATVAASASLQALAGRAFTAEKSQTLILAGNVPVTASAKAKASWVPNGPAPAITAKVVCEQNSVVVTVANTGDQDFTTTVTQGSFSKPVTVKPGATQTVAVPETEGAQYTISVPGLAGKTSTFTGTFNCHVASSGGSTGGTTPSSSPSPSKSATPAPSTTGGSLASTGGGSGTGLIAGIAGALVVAGGAGVYLMRRRGRHSRTAA</sequence>
<name>A0A2V4MZE4_9ACTN</name>
<evidence type="ECO:0000313" key="5">
    <source>
        <dbReference type="EMBL" id="PYC70998.1"/>
    </source>
</evidence>
<protein>
    <submittedName>
        <fullName evidence="5">Peptidase</fullName>
    </submittedName>
</protein>
<feature type="signal peptide" evidence="3">
    <location>
        <begin position="1"/>
        <end position="29"/>
    </location>
</feature>
<proteinExistence type="predicted"/>
<feature type="compositionally biased region" description="Low complexity" evidence="1">
    <location>
        <begin position="405"/>
        <end position="437"/>
    </location>
</feature>
<keyword evidence="2" id="KW-0472">Membrane</keyword>
<keyword evidence="2" id="KW-0812">Transmembrane</keyword>
<evidence type="ECO:0000256" key="3">
    <source>
        <dbReference type="SAM" id="SignalP"/>
    </source>
</evidence>
<dbReference type="Gene3D" id="1.10.150.480">
    <property type="match status" value="1"/>
</dbReference>
<keyword evidence="3" id="KW-0732">Signal</keyword>
<keyword evidence="2" id="KW-1133">Transmembrane helix</keyword>
<feature type="domain" description="Thioester" evidence="4">
    <location>
        <begin position="83"/>
        <end position="184"/>
    </location>
</feature>
<dbReference type="EMBL" id="PYBW01000114">
    <property type="protein sequence ID" value="PYC70998.1"/>
    <property type="molecule type" value="Genomic_DNA"/>
</dbReference>
<organism evidence="5 6">
    <name type="scientific">Streptomyces tateyamensis</name>
    <dbReference type="NCBI Taxonomy" id="565073"/>
    <lineage>
        <taxon>Bacteria</taxon>
        <taxon>Bacillati</taxon>
        <taxon>Actinomycetota</taxon>
        <taxon>Actinomycetes</taxon>
        <taxon>Kitasatosporales</taxon>
        <taxon>Streptomycetaceae</taxon>
        <taxon>Streptomyces</taxon>
    </lineage>
</organism>
<evidence type="ECO:0000256" key="1">
    <source>
        <dbReference type="SAM" id="MobiDB-lite"/>
    </source>
</evidence>
<keyword evidence="6" id="KW-1185">Reference proteome</keyword>
<dbReference type="AlphaFoldDB" id="A0A2V4MZE4"/>
<feature type="region of interest" description="Disordered" evidence="1">
    <location>
        <begin position="405"/>
        <end position="438"/>
    </location>
</feature>
<dbReference type="OrthoDB" id="2676146at2"/>
<feature type="transmembrane region" description="Helical" evidence="2">
    <location>
        <begin position="445"/>
        <end position="465"/>
    </location>
</feature>
<evidence type="ECO:0000313" key="6">
    <source>
        <dbReference type="Proteomes" id="UP000248039"/>
    </source>
</evidence>
<evidence type="ECO:0000256" key="2">
    <source>
        <dbReference type="SAM" id="Phobius"/>
    </source>
</evidence>
<accession>A0A2V4MZE4</accession>
<dbReference type="Pfam" id="PF08341">
    <property type="entry name" value="TED"/>
    <property type="match status" value="1"/>
</dbReference>
<dbReference type="InterPro" id="IPR013552">
    <property type="entry name" value="Thioester_dom"/>
</dbReference>
<gene>
    <name evidence="5" type="ORF">C7C46_27050</name>
</gene>